<sequence>MVVKLVRYQLLGFNTEEEYLKHFLDTLLETNWTYEYFVDWDKVRSNVKSYVKEICLLNALTKIEKEKRESELKDIFLRYPETIKVIPLLIAVRENSIPILEISEKAIYKVFDFRERKLSPKEAEELVHFCKNVGILDLFAEINDLYAYLLGIEVGLDTNARKNRSGKIFENLVELLLNSKLAGIKDLRIRKNDKSVKISRSKNADFVIYYKGEPKVIIECSFYSETGSKPIETANSYIDLQKKIQQKNIYFIWITDGRAWKSMENTINQVAREIDFLLNYNIASEKIDKLIKHILSDKNNYRRL</sequence>
<reference evidence="3" key="1">
    <citation type="journal article" date="2020" name="mSystems">
        <title>Genome- and Community-Level Interaction Insights into Carbon Utilization and Element Cycling Functions of Hydrothermarchaeota in Hydrothermal Sediment.</title>
        <authorList>
            <person name="Zhou Z."/>
            <person name="Liu Y."/>
            <person name="Xu W."/>
            <person name="Pan J."/>
            <person name="Luo Z.H."/>
            <person name="Li M."/>
        </authorList>
    </citation>
    <scope>NUCLEOTIDE SEQUENCE [LARGE SCALE GENOMIC DNA]</scope>
    <source>
        <strain evidence="3">SpSt-116</strain>
    </source>
</reference>
<comment type="caution">
    <text evidence="3">The sequence shown here is derived from an EMBL/GenBank/DDBJ whole genome shotgun (WGS) entry which is preliminary data.</text>
</comment>
<dbReference type="SUPFAM" id="SSF52980">
    <property type="entry name" value="Restriction endonuclease-like"/>
    <property type="match status" value="1"/>
</dbReference>
<comment type="catalytic activity">
    <reaction evidence="1">
        <text>Endonucleolytic cleavage of DNA to give specific double-stranded fragments with terminal 5'-phosphates.</text>
        <dbReference type="EC" id="3.1.21.4"/>
    </reaction>
</comment>
<keyword evidence="1 3" id="KW-0255">Endonuclease</keyword>
<dbReference type="EC" id="3.1.21.4" evidence="1"/>
<evidence type="ECO:0000313" key="3">
    <source>
        <dbReference type="EMBL" id="HDP14544.1"/>
    </source>
</evidence>
<organism evidence="3">
    <name type="scientific">Thermofilum adornatum</name>
    <dbReference type="NCBI Taxonomy" id="1365176"/>
    <lineage>
        <taxon>Archaea</taxon>
        <taxon>Thermoproteota</taxon>
        <taxon>Thermoprotei</taxon>
        <taxon>Thermofilales</taxon>
        <taxon>Thermofilaceae</taxon>
        <taxon>Thermofilum</taxon>
    </lineage>
</organism>
<gene>
    <name evidence="3" type="ORF">ENN26_02030</name>
</gene>
<dbReference type="AlphaFoldDB" id="A0A7C1G993"/>
<comment type="similarity">
    <text evidence="1">Belongs to the DpnII type II restriction endonuclease family.</text>
</comment>
<dbReference type="InterPro" id="IPR021191">
    <property type="entry name" value="Restrct_endonuc_II_DpnII"/>
</dbReference>
<proteinExistence type="inferred from homology"/>
<accession>A0A7C1G993</accession>
<evidence type="ECO:0000256" key="1">
    <source>
        <dbReference type="PIRNR" id="PIRNR016080"/>
    </source>
</evidence>
<keyword evidence="1" id="KW-0378">Hydrolase</keyword>
<dbReference type="PIRSF" id="PIRSF016080">
    <property type="entry name" value="Restrict_endonuc_II_DpmII"/>
    <property type="match status" value="1"/>
</dbReference>
<dbReference type="GO" id="GO:0009036">
    <property type="term" value="F:type II site-specific deoxyribonuclease activity"/>
    <property type="evidence" value="ECO:0007669"/>
    <property type="project" value="UniProtKB-UniRule"/>
</dbReference>
<protein>
    <recommendedName>
        <fullName evidence="1">Type-2 restriction enzyme</fullName>
        <ecNumber evidence="1">3.1.21.4</ecNumber>
    </recommendedName>
</protein>
<keyword evidence="1" id="KW-0680">Restriction system</keyword>
<dbReference type="GO" id="GO:0009307">
    <property type="term" value="P:DNA restriction-modification system"/>
    <property type="evidence" value="ECO:0007669"/>
    <property type="project" value="UniProtKB-UniRule"/>
</dbReference>
<dbReference type="Pfam" id="PF04556">
    <property type="entry name" value="DpnII"/>
    <property type="match status" value="1"/>
</dbReference>
<dbReference type="InterPro" id="IPR007637">
    <property type="entry name" value="Restrct_endonuc_II_DpnII-like"/>
</dbReference>
<keyword evidence="1" id="KW-0540">Nuclease</keyword>
<name>A0A7C1G993_9CREN</name>
<comment type="function">
    <text evidence="1">A P subtype restriction enzyme that recognizes the double-stranded unmethylated sequence 5'-GATC-3'.</text>
</comment>
<dbReference type="EMBL" id="DSAY01000038">
    <property type="protein sequence ID" value="HDP14544.1"/>
    <property type="molecule type" value="Genomic_DNA"/>
</dbReference>
<feature type="domain" description="Restriction endonuclease type II DpnII-like" evidence="2">
    <location>
        <begin position="21"/>
        <end position="286"/>
    </location>
</feature>
<evidence type="ECO:0000259" key="2">
    <source>
        <dbReference type="Pfam" id="PF04556"/>
    </source>
</evidence>
<dbReference type="InterPro" id="IPR011335">
    <property type="entry name" value="Restrct_endonuc-II-like"/>
</dbReference>
<dbReference type="GO" id="GO:0003677">
    <property type="term" value="F:DNA binding"/>
    <property type="evidence" value="ECO:0007669"/>
    <property type="project" value="UniProtKB-UniRule"/>
</dbReference>